<protein>
    <submittedName>
        <fullName evidence="3">Serine esterase (DUF676)</fullName>
    </submittedName>
</protein>
<dbReference type="InterPro" id="IPR044294">
    <property type="entry name" value="Lipase-like"/>
</dbReference>
<dbReference type="PANTHER" id="PTHR12482:SF62">
    <property type="entry name" value="LIPASE ROG1-RELATED"/>
    <property type="match status" value="1"/>
</dbReference>
<sequence>MFVSALLLLSDNLNTINTINPLDFLAAILVPLLLFAMTAQAMAPPEIPPLAVSSSSLSSCSSRSTGSTFLPLSPIPSNTRAATTSTNIHLVILIHGWLGSPAEMTAIQAALQTQIQIMAAEDTPDTSSDTPDTQNGPINNDIQLPPDTSVLLHSVECNDGKTHDGIIMGGCRVAQEVNDIVQEILLQDGPKKISLSFIGNSLGGLYARAALPHIQWTVNIDNNDNQQQAETIQISPNVFCTTCTPHLGKRGLTYLPLPRFVETGIGYALQPTGQDLFGVTTVVQDLASQAKYLTPLSHFAKRIAYANAFGTDLQVPTATAGFLADTESPHFLAPPSSEQEQDEESSSPFLLTVTTPPDDQVVQQTMEASDIAAQQDMTYYFPATSMARTLDALGWTKVFCDVRDKLVSVPIPFNRKGKDGTDDCSSEFDTHSTKQWTSHQLKNKLANRIDYDQKWPIPIGHTMLIANSKSKLYAKLNRGGLEFVQHMAHDFLKDLLIVPTCMNMTTGKDEPSS</sequence>
<evidence type="ECO:0000256" key="1">
    <source>
        <dbReference type="SAM" id="MobiDB-lite"/>
    </source>
</evidence>
<reference evidence="3" key="1">
    <citation type="submission" date="2020-06" db="EMBL/GenBank/DDBJ databases">
        <authorList>
            <consortium name="Plant Systems Biology data submission"/>
        </authorList>
    </citation>
    <scope>NUCLEOTIDE SEQUENCE</scope>
    <source>
        <strain evidence="3">D6</strain>
    </source>
</reference>
<dbReference type="InterPro" id="IPR007751">
    <property type="entry name" value="DUF676_lipase-like"/>
</dbReference>
<evidence type="ECO:0000313" key="4">
    <source>
        <dbReference type="Proteomes" id="UP001153069"/>
    </source>
</evidence>
<dbReference type="SUPFAM" id="SSF53474">
    <property type="entry name" value="alpha/beta-Hydrolases"/>
    <property type="match status" value="1"/>
</dbReference>
<dbReference type="AlphaFoldDB" id="A0A9N8E4X7"/>
<keyword evidence="4" id="KW-1185">Reference proteome</keyword>
<proteinExistence type="predicted"/>
<evidence type="ECO:0000313" key="3">
    <source>
        <dbReference type="EMBL" id="CAB9512195.1"/>
    </source>
</evidence>
<evidence type="ECO:0000259" key="2">
    <source>
        <dbReference type="Pfam" id="PF05057"/>
    </source>
</evidence>
<dbReference type="OrthoDB" id="273452at2759"/>
<dbReference type="InterPro" id="IPR029058">
    <property type="entry name" value="AB_hydrolase_fold"/>
</dbReference>
<dbReference type="Pfam" id="PF05057">
    <property type="entry name" value="DUF676"/>
    <property type="match status" value="1"/>
</dbReference>
<dbReference type="Proteomes" id="UP001153069">
    <property type="component" value="Unassembled WGS sequence"/>
</dbReference>
<feature type="domain" description="DUF676" evidence="2">
    <location>
        <begin position="146"/>
        <end position="309"/>
    </location>
</feature>
<accession>A0A9N8E4X7</accession>
<dbReference type="PANTHER" id="PTHR12482">
    <property type="entry name" value="LIPASE ROG1-RELATED-RELATED"/>
    <property type="match status" value="1"/>
</dbReference>
<dbReference type="EMBL" id="CAICTM010000522">
    <property type="protein sequence ID" value="CAB9512195.1"/>
    <property type="molecule type" value="Genomic_DNA"/>
</dbReference>
<organism evidence="3 4">
    <name type="scientific">Seminavis robusta</name>
    <dbReference type="NCBI Taxonomy" id="568900"/>
    <lineage>
        <taxon>Eukaryota</taxon>
        <taxon>Sar</taxon>
        <taxon>Stramenopiles</taxon>
        <taxon>Ochrophyta</taxon>
        <taxon>Bacillariophyta</taxon>
        <taxon>Bacillariophyceae</taxon>
        <taxon>Bacillariophycidae</taxon>
        <taxon>Naviculales</taxon>
        <taxon>Naviculaceae</taxon>
        <taxon>Seminavis</taxon>
    </lineage>
</organism>
<feature type="region of interest" description="Disordered" evidence="1">
    <location>
        <begin position="328"/>
        <end position="347"/>
    </location>
</feature>
<gene>
    <name evidence="3" type="ORF">SEMRO_523_G159810.1</name>
</gene>
<dbReference type="Gene3D" id="3.40.50.1820">
    <property type="entry name" value="alpha/beta hydrolase"/>
    <property type="match status" value="1"/>
</dbReference>
<comment type="caution">
    <text evidence="3">The sequence shown here is derived from an EMBL/GenBank/DDBJ whole genome shotgun (WGS) entry which is preliminary data.</text>
</comment>
<name>A0A9N8E4X7_9STRA</name>